<gene>
    <name evidence="8" type="ORF">GCM10011503_25160</name>
</gene>
<evidence type="ECO:0000313" key="9">
    <source>
        <dbReference type="Proteomes" id="UP000628854"/>
    </source>
</evidence>
<sequence>MLKYLVAPLLALGLSSCGGPSSSTDFDAFFPWNPDMEGLETTESGIQYYVVKEGPEDGASPTLENTVQVFYDGRLTDGTPFDGNFGTGRPAMFGVTQVIPGWTQGLQLMSEGDEYIFFIPSELGYGQTPRPGSVIKPGDDLVFRVELMKVFQPKPADEAAWNEYTPWVSSREGVQSTDSGLEYVVLESGSADGKTPQPSDTVVVLYEGRFAETGEVFDSAYQRGAPAQFQANGVIPGWQEALSMMRPGDRWLVHIPSDLAYGARGHPAGIAPNTDLNFEVELIDVLTTE</sequence>
<name>A0ABQ1JS46_9PROT</name>
<evidence type="ECO:0000256" key="3">
    <source>
        <dbReference type="ARBA" id="ARBA00023110"/>
    </source>
</evidence>
<dbReference type="SUPFAM" id="SSF54534">
    <property type="entry name" value="FKBP-like"/>
    <property type="match status" value="2"/>
</dbReference>
<dbReference type="GO" id="GO:0016853">
    <property type="term" value="F:isomerase activity"/>
    <property type="evidence" value="ECO:0007669"/>
    <property type="project" value="UniProtKB-KW"/>
</dbReference>
<comment type="catalytic activity">
    <reaction evidence="1 5 6">
        <text>[protein]-peptidylproline (omega=180) = [protein]-peptidylproline (omega=0)</text>
        <dbReference type="Rhea" id="RHEA:16237"/>
        <dbReference type="Rhea" id="RHEA-COMP:10747"/>
        <dbReference type="Rhea" id="RHEA-COMP:10748"/>
        <dbReference type="ChEBI" id="CHEBI:83833"/>
        <dbReference type="ChEBI" id="CHEBI:83834"/>
        <dbReference type="EC" id="5.2.1.8"/>
    </reaction>
</comment>
<dbReference type="Proteomes" id="UP000628854">
    <property type="component" value="Unassembled WGS sequence"/>
</dbReference>
<dbReference type="PROSITE" id="PS51257">
    <property type="entry name" value="PROKAR_LIPOPROTEIN"/>
    <property type="match status" value="1"/>
</dbReference>
<proteinExistence type="inferred from homology"/>
<dbReference type="EC" id="5.2.1.8" evidence="6"/>
<dbReference type="InterPro" id="IPR046357">
    <property type="entry name" value="PPIase_dom_sf"/>
</dbReference>
<evidence type="ECO:0000256" key="2">
    <source>
        <dbReference type="ARBA" id="ARBA00006577"/>
    </source>
</evidence>
<evidence type="ECO:0000256" key="5">
    <source>
        <dbReference type="PROSITE-ProRule" id="PRU00277"/>
    </source>
</evidence>
<evidence type="ECO:0000256" key="4">
    <source>
        <dbReference type="ARBA" id="ARBA00023235"/>
    </source>
</evidence>
<reference evidence="9" key="1">
    <citation type="journal article" date="2019" name="Int. J. Syst. Evol. Microbiol.">
        <title>The Global Catalogue of Microorganisms (GCM) 10K type strain sequencing project: providing services to taxonomists for standard genome sequencing and annotation.</title>
        <authorList>
            <consortium name="The Broad Institute Genomics Platform"/>
            <consortium name="The Broad Institute Genome Sequencing Center for Infectious Disease"/>
            <person name="Wu L."/>
            <person name="Ma J."/>
        </authorList>
    </citation>
    <scope>NUCLEOTIDE SEQUENCE [LARGE SCALE GENOMIC DNA]</scope>
    <source>
        <strain evidence="9">CGMCC 1.15928</strain>
    </source>
</reference>
<dbReference type="EMBL" id="BMKF01000002">
    <property type="protein sequence ID" value="GGB75430.1"/>
    <property type="molecule type" value="Genomic_DNA"/>
</dbReference>
<dbReference type="Pfam" id="PF00254">
    <property type="entry name" value="FKBP_C"/>
    <property type="match status" value="2"/>
</dbReference>
<evidence type="ECO:0000259" key="7">
    <source>
        <dbReference type="PROSITE" id="PS50059"/>
    </source>
</evidence>
<keyword evidence="4 5" id="KW-0413">Isomerase</keyword>
<dbReference type="RefSeq" id="WP_084391778.1">
    <property type="nucleotide sequence ID" value="NZ_BMKF01000002.1"/>
</dbReference>
<comment type="caution">
    <text evidence="8">The sequence shown here is derived from an EMBL/GenBank/DDBJ whole genome shotgun (WGS) entry which is preliminary data.</text>
</comment>
<dbReference type="PANTHER" id="PTHR43811">
    <property type="entry name" value="FKBP-TYPE PEPTIDYL-PROLYL CIS-TRANS ISOMERASE FKPA"/>
    <property type="match status" value="1"/>
</dbReference>
<keyword evidence="3 5" id="KW-0697">Rotamase</keyword>
<keyword evidence="9" id="KW-1185">Reference proteome</keyword>
<dbReference type="PROSITE" id="PS50059">
    <property type="entry name" value="FKBP_PPIASE"/>
    <property type="match status" value="2"/>
</dbReference>
<evidence type="ECO:0000313" key="8">
    <source>
        <dbReference type="EMBL" id="GGB75430.1"/>
    </source>
</evidence>
<dbReference type="Gene3D" id="3.10.50.40">
    <property type="match status" value="2"/>
</dbReference>
<accession>A0ABQ1JS46</accession>
<evidence type="ECO:0000256" key="1">
    <source>
        <dbReference type="ARBA" id="ARBA00000971"/>
    </source>
</evidence>
<organism evidence="8 9">
    <name type="scientific">Henriciella pelagia</name>
    <dbReference type="NCBI Taxonomy" id="1977912"/>
    <lineage>
        <taxon>Bacteria</taxon>
        <taxon>Pseudomonadati</taxon>
        <taxon>Pseudomonadota</taxon>
        <taxon>Alphaproteobacteria</taxon>
        <taxon>Hyphomonadales</taxon>
        <taxon>Hyphomonadaceae</taxon>
        <taxon>Henriciella</taxon>
    </lineage>
</organism>
<protein>
    <recommendedName>
        <fullName evidence="6">Peptidyl-prolyl cis-trans isomerase</fullName>
        <ecNumber evidence="6">5.2.1.8</ecNumber>
    </recommendedName>
</protein>
<comment type="similarity">
    <text evidence="2 6">Belongs to the FKBP-type PPIase family.</text>
</comment>
<feature type="domain" description="PPIase FKBP-type" evidence="7">
    <location>
        <begin position="64"/>
        <end position="151"/>
    </location>
</feature>
<evidence type="ECO:0000256" key="6">
    <source>
        <dbReference type="RuleBase" id="RU003915"/>
    </source>
</evidence>
<dbReference type="InterPro" id="IPR001179">
    <property type="entry name" value="PPIase_FKBP_dom"/>
</dbReference>
<feature type="domain" description="PPIase FKBP-type" evidence="7">
    <location>
        <begin position="199"/>
        <end position="286"/>
    </location>
</feature>
<dbReference type="PANTHER" id="PTHR43811:SF19">
    <property type="entry name" value="39 KDA FK506-BINDING NUCLEAR PROTEIN"/>
    <property type="match status" value="1"/>
</dbReference>